<name>A0A2K8NZE0_9MOLU</name>
<protein>
    <submittedName>
        <fullName evidence="1">Uncharacterized protein</fullName>
    </submittedName>
</protein>
<dbReference type="AlphaFoldDB" id="A0A2K8NZE0"/>
<sequence>MLVLYMLQVNSKVNLINLLLLEKKLENVEKILKLVLFKKASNALSGFRQTDADGNIINAKPLFETKRQVAMNLNVTLETKYVLNDKTKNIDMRLKENR</sequence>
<accession>A0A2K8NZE0</accession>
<keyword evidence="2" id="KW-1185">Reference proteome</keyword>
<dbReference type="Proteomes" id="UP000231896">
    <property type="component" value="Chromosome"/>
</dbReference>
<evidence type="ECO:0000313" key="2">
    <source>
        <dbReference type="Proteomes" id="UP000231896"/>
    </source>
</evidence>
<reference evidence="1 2" key="1">
    <citation type="submission" date="2017-11" db="EMBL/GenBank/DDBJ databases">
        <title>Genome sequence of Entomoplasma melaleucae M1 (ATCC 49191).</title>
        <authorList>
            <person name="Lo W.-S."/>
            <person name="Gasparich G.E."/>
            <person name="Kuo C.-H."/>
        </authorList>
    </citation>
    <scope>NUCLEOTIDE SEQUENCE [LARGE SCALE GENOMIC DNA]</scope>
    <source>
        <strain evidence="1 2">M1</strain>
    </source>
</reference>
<dbReference type="KEGG" id="eml:EMELA_v1c04490"/>
<organism evidence="1 2">
    <name type="scientific">Mesoplasma melaleucae</name>
    <dbReference type="NCBI Taxonomy" id="81459"/>
    <lineage>
        <taxon>Bacteria</taxon>
        <taxon>Bacillati</taxon>
        <taxon>Mycoplasmatota</taxon>
        <taxon>Mollicutes</taxon>
        <taxon>Entomoplasmatales</taxon>
        <taxon>Entomoplasmataceae</taxon>
        <taxon>Mesoplasma</taxon>
    </lineage>
</organism>
<dbReference type="STRING" id="1408435.GCA_000685885_00656"/>
<dbReference type="EMBL" id="CP024964">
    <property type="protein sequence ID" value="ATZ17993.1"/>
    <property type="molecule type" value="Genomic_DNA"/>
</dbReference>
<proteinExistence type="predicted"/>
<gene>
    <name evidence="1" type="ORF">EMELA_v1c04490</name>
</gene>
<evidence type="ECO:0000313" key="1">
    <source>
        <dbReference type="EMBL" id="ATZ17993.1"/>
    </source>
</evidence>